<feature type="transmembrane region" description="Helical" evidence="2">
    <location>
        <begin position="173"/>
        <end position="191"/>
    </location>
</feature>
<dbReference type="AlphaFoldDB" id="A0A813EJV3"/>
<evidence type="ECO:0000256" key="1">
    <source>
        <dbReference type="SAM" id="MobiDB-lite"/>
    </source>
</evidence>
<organism evidence="3 4">
    <name type="scientific">Polarella glacialis</name>
    <name type="common">Dinoflagellate</name>
    <dbReference type="NCBI Taxonomy" id="89957"/>
    <lineage>
        <taxon>Eukaryota</taxon>
        <taxon>Sar</taxon>
        <taxon>Alveolata</taxon>
        <taxon>Dinophyceae</taxon>
        <taxon>Suessiales</taxon>
        <taxon>Suessiaceae</taxon>
        <taxon>Polarella</taxon>
    </lineage>
</organism>
<keyword evidence="2" id="KW-0472">Membrane</keyword>
<feature type="transmembrane region" description="Helical" evidence="2">
    <location>
        <begin position="83"/>
        <end position="100"/>
    </location>
</feature>
<feature type="transmembrane region" description="Helical" evidence="2">
    <location>
        <begin position="231"/>
        <end position="251"/>
    </location>
</feature>
<feature type="transmembrane region" description="Helical" evidence="2">
    <location>
        <begin position="146"/>
        <end position="167"/>
    </location>
</feature>
<feature type="transmembrane region" description="Helical" evidence="2">
    <location>
        <begin position="12"/>
        <end position="37"/>
    </location>
</feature>
<evidence type="ECO:0000256" key="2">
    <source>
        <dbReference type="SAM" id="Phobius"/>
    </source>
</evidence>
<evidence type="ECO:0000313" key="3">
    <source>
        <dbReference type="EMBL" id="CAE8602375.1"/>
    </source>
</evidence>
<dbReference type="Proteomes" id="UP000654075">
    <property type="component" value="Unassembled WGS sequence"/>
</dbReference>
<reference evidence="3" key="1">
    <citation type="submission" date="2021-02" db="EMBL/GenBank/DDBJ databases">
        <authorList>
            <person name="Dougan E. K."/>
            <person name="Rhodes N."/>
            <person name="Thang M."/>
            <person name="Chan C."/>
        </authorList>
    </citation>
    <scope>NUCLEOTIDE SEQUENCE</scope>
</reference>
<keyword evidence="2" id="KW-0812">Transmembrane</keyword>
<dbReference type="EMBL" id="CAJNNV010014230">
    <property type="protein sequence ID" value="CAE8602375.1"/>
    <property type="molecule type" value="Genomic_DNA"/>
</dbReference>
<feature type="transmembrane region" description="Helical" evidence="2">
    <location>
        <begin position="198"/>
        <end position="216"/>
    </location>
</feature>
<gene>
    <name evidence="3" type="ORF">PGLA1383_LOCUS20618</name>
</gene>
<name>A0A813EJV3_POLGL</name>
<feature type="region of interest" description="Disordered" evidence="1">
    <location>
        <begin position="403"/>
        <end position="431"/>
    </location>
</feature>
<keyword evidence="4" id="KW-1185">Reference proteome</keyword>
<proteinExistence type="predicted"/>
<keyword evidence="2" id="KW-1133">Transmembrane helix</keyword>
<evidence type="ECO:0000313" key="4">
    <source>
        <dbReference type="Proteomes" id="UP000654075"/>
    </source>
</evidence>
<comment type="caution">
    <text evidence="3">The sequence shown here is derived from an EMBL/GenBank/DDBJ whole genome shotgun (WGS) entry which is preliminary data.</text>
</comment>
<protein>
    <recommendedName>
        <fullName evidence="5">PAS domain-containing protein</fullName>
    </recommendedName>
</protein>
<accession>A0A813EJV3</accession>
<feature type="transmembrane region" description="Helical" evidence="2">
    <location>
        <begin position="120"/>
        <end position="139"/>
    </location>
</feature>
<sequence>MSEVNDVTKSAVADWCMLVWGGLALAVYVLFSVCLCFRTNWRQLCSDVRSWKQNLQNQVHDGGNLASKVSGLVEERHRQSARLVAMVGSPPLAFSLYLLMHIKMFVDWNSSNTNNSISLVSGHMTLPILALMVTVVCMVNRDMPIFSVRSAISCMILAGLAATALLYETVLQLVFDRIYVFIGRLVATVVFGSFRSSLLLNAIYSIIVCSVWTSFAMKDQHVDSFFGPDPILWFIIQEMVSFVALCALSSMNDNRTQSEAKATIEARASRAFHTAIQMLLRTIYDLVIQLDQDLKLVEDAEALGGLLLHGSNRSLKGASLLDYMYGEEDKELFQAHLNQMPAGELQSMAIPLRLRLRDSSGRPLYVELLHSTFKDIDAQTHHIIGIQEIEQNTAAPQELIDLHSRSTGGRHDRRRRSLERGTPPNGRAEELTGTLLNMSRTPSRSHLAMSRYKETQHQMLTFSLFALLLKWDLQVPSTFCGNYHFYVYQAQCTLRRLHRTPCVNNPFNEMCAADMGDEESDWQCTRCGMLGAKAQPDEDAGNPGCLWCADMELGATPQKSPTEKSCISL</sequence>
<evidence type="ECO:0008006" key="5">
    <source>
        <dbReference type="Google" id="ProtNLM"/>
    </source>
</evidence>